<gene>
    <name evidence="7" type="ORF">CSC94_03350</name>
</gene>
<evidence type="ECO:0000256" key="5">
    <source>
        <dbReference type="SAM" id="SignalP"/>
    </source>
</evidence>
<feature type="signal peptide" evidence="5">
    <location>
        <begin position="1"/>
        <end position="24"/>
    </location>
</feature>
<dbReference type="InterPro" id="IPR015170">
    <property type="entry name" value="DUF1924_SHP"/>
</dbReference>
<sequence length="135" mass="14126">MTHLPTRLCLALAIALGATAGALADPARDAILAGYEKAAGEPLSADRGKAFFNATHAGGKPDTPTCTTCHTANPKAAGKTRAGKAIEPMAVSANPNRFTDPAFVEKWFGRNCNSVLGRDCTTREKGDVITWLSNL</sequence>
<evidence type="ECO:0000256" key="4">
    <source>
        <dbReference type="PROSITE-ProRule" id="PRU00433"/>
    </source>
</evidence>
<keyword evidence="3 4" id="KW-0408">Iron</keyword>
<dbReference type="PROSITE" id="PS51007">
    <property type="entry name" value="CYTC"/>
    <property type="match status" value="1"/>
</dbReference>
<accession>A0A2G1QU92</accession>
<organism evidence="7 8">
    <name type="scientific">Zhengella mangrovi</name>
    <dbReference type="NCBI Taxonomy" id="1982044"/>
    <lineage>
        <taxon>Bacteria</taxon>
        <taxon>Pseudomonadati</taxon>
        <taxon>Pseudomonadota</taxon>
        <taxon>Alphaproteobacteria</taxon>
        <taxon>Hyphomicrobiales</taxon>
        <taxon>Notoacmeibacteraceae</taxon>
        <taxon>Zhengella</taxon>
    </lineage>
</organism>
<dbReference type="GO" id="GO:0009055">
    <property type="term" value="F:electron transfer activity"/>
    <property type="evidence" value="ECO:0007669"/>
    <property type="project" value="InterPro"/>
</dbReference>
<dbReference type="InterPro" id="IPR009056">
    <property type="entry name" value="Cyt_c-like_dom"/>
</dbReference>
<dbReference type="Pfam" id="PF09086">
    <property type="entry name" value="DUF1924"/>
    <property type="match status" value="1"/>
</dbReference>
<dbReference type="EMBL" id="PDVP01000001">
    <property type="protein sequence ID" value="PHP69029.1"/>
    <property type="molecule type" value="Genomic_DNA"/>
</dbReference>
<proteinExistence type="predicted"/>
<dbReference type="InterPro" id="IPR036909">
    <property type="entry name" value="Cyt_c-like_dom_sf"/>
</dbReference>
<evidence type="ECO:0000256" key="2">
    <source>
        <dbReference type="ARBA" id="ARBA00022723"/>
    </source>
</evidence>
<keyword evidence="1 4" id="KW-0349">Heme</keyword>
<evidence type="ECO:0000256" key="1">
    <source>
        <dbReference type="ARBA" id="ARBA00022617"/>
    </source>
</evidence>
<dbReference type="AlphaFoldDB" id="A0A2G1QU92"/>
<dbReference type="GO" id="GO:0046872">
    <property type="term" value="F:metal ion binding"/>
    <property type="evidence" value="ECO:0007669"/>
    <property type="project" value="UniProtKB-KW"/>
</dbReference>
<dbReference type="GO" id="GO:0020037">
    <property type="term" value="F:heme binding"/>
    <property type="evidence" value="ECO:0007669"/>
    <property type="project" value="InterPro"/>
</dbReference>
<evidence type="ECO:0000256" key="3">
    <source>
        <dbReference type="ARBA" id="ARBA00023004"/>
    </source>
</evidence>
<protein>
    <submittedName>
        <fullName evidence="7">Nitrate reductase</fullName>
    </submittedName>
</protein>
<comment type="caution">
    <text evidence="7">The sequence shown here is derived from an EMBL/GenBank/DDBJ whole genome shotgun (WGS) entry which is preliminary data.</text>
</comment>
<dbReference type="Gene3D" id="1.10.760.10">
    <property type="entry name" value="Cytochrome c-like domain"/>
    <property type="match status" value="1"/>
</dbReference>
<dbReference type="SUPFAM" id="SSF46626">
    <property type="entry name" value="Cytochrome c"/>
    <property type="match status" value="1"/>
</dbReference>
<evidence type="ECO:0000313" key="8">
    <source>
        <dbReference type="Proteomes" id="UP000221168"/>
    </source>
</evidence>
<evidence type="ECO:0000313" key="7">
    <source>
        <dbReference type="EMBL" id="PHP69029.1"/>
    </source>
</evidence>
<keyword evidence="8" id="KW-1185">Reference proteome</keyword>
<feature type="chain" id="PRO_5013807210" evidence="5">
    <location>
        <begin position="25"/>
        <end position="135"/>
    </location>
</feature>
<keyword evidence="2 4" id="KW-0479">Metal-binding</keyword>
<dbReference type="RefSeq" id="WP_099303680.1">
    <property type="nucleotide sequence ID" value="NZ_PDVP01000001.1"/>
</dbReference>
<dbReference type="OrthoDB" id="5295318at2"/>
<feature type="domain" description="Cytochrome c" evidence="6">
    <location>
        <begin position="43"/>
        <end position="135"/>
    </location>
</feature>
<keyword evidence="5" id="KW-0732">Signal</keyword>
<name>A0A2G1QU92_9HYPH</name>
<dbReference type="Proteomes" id="UP000221168">
    <property type="component" value="Unassembled WGS sequence"/>
</dbReference>
<reference evidence="7 8" key="1">
    <citation type="submission" date="2017-10" db="EMBL/GenBank/DDBJ databases">
        <title>Sedimentibacterium mangrovi gen. nov., sp. nov., a novel member of family Phyllobacteriacea isolated from mangrove sediment.</title>
        <authorList>
            <person name="Liao H."/>
            <person name="Tian Y."/>
        </authorList>
    </citation>
    <scope>NUCLEOTIDE SEQUENCE [LARGE SCALE GENOMIC DNA]</scope>
    <source>
        <strain evidence="7 8">X9-2-2</strain>
    </source>
</reference>
<evidence type="ECO:0000259" key="6">
    <source>
        <dbReference type="PROSITE" id="PS51007"/>
    </source>
</evidence>